<reference evidence="1 2" key="1">
    <citation type="submission" date="2021-04" db="EMBL/GenBank/DDBJ databases">
        <authorList>
            <person name="Pira H."/>
            <person name="Risdian C."/>
            <person name="Wink J."/>
        </authorList>
    </citation>
    <scope>NUCLEOTIDE SEQUENCE [LARGE SCALE GENOMIC DNA]</scope>
    <source>
        <strain evidence="1 2">WHA3</strain>
    </source>
</reference>
<evidence type="ECO:0000313" key="2">
    <source>
        <dbReference type="Proteomes" id="UP000722336"/>
    </source>
</evidence>
<dbReference type="RefSeq" id="WP_218446496.1">
    <property type="nucleotide sequence ID" value="NZ_JAGSPA010000004.1"/>
</dbReference>
<gene>
    <name evidence="1" type="ORF">KCG44_12785</name>
</gene>
<accession>A0ABS6SH39</accession>
<sequence>MGAFGRFVEVAERLEAVLADEGRMIQAGFRIDERSKINDTKAALTAELENTLNELKSGDHSLLAGLPPAERQSFAGQLSKLQTAMVENEAALCRARQAAHLHDGLDGQDRNSPPAAAAG</sequence>
<dbReference type="Proteomes" id="UP000722336">
    <property type="component" value="Unassembled WGS sequence"/>
</dbReference>
<organism evidence="1 2">
    <name type="scientific">Pacificimonas pallii</name>
    <dbReference type="NCBI Taxonomy" id="2827236"/>
    <lineage>
        <taxon>Bacteria</taxon>
        <taxon>Pseudomonadati</taxon>
        <taxon>Pseudomonadota</taxon>
        <taxon>Alphaproteobacteria</taxon>
        <taxon>Sphingomonadales</taxon>
        <taxon>Sphingosinicellaceae</taxon>
        <taxon>Pacificimonas</taxon>
    </lineage>
</organism>
<keyword evidence="2" id="KW-1185">Reference proteome</keyword>
<comment type="caution">
    <text evidence="1">The sequence shown here is derived from an EMBL/GenBank/DDBJ whole genome shotgun (WGS) entry which is preliminary data.</text>
</comment>
<protein>
    <submittedName>
        <fullName evidence="1">Uncharacterized protein</fullName>
    </submittedName>
</protein>
<name>A0ABS6SH39_9SPHN</name>
<evidence type="ECO:0000313" key="1">
    <source>
        <dbReference type="EMBL" id="MBV7257661.1"/>
    </source>
</evidence>
<dbReference type="EMBL" id="JAGSPA010000004">
    <property type="protein sequence ID" value="MBV7257661.1"/>
    <property type="molecule type" value="Genomic_DNA"/>
</dbReference>
<proteinExistence type="predicted"/>